<dbReference type="SUPFAM" id="SSF53098">
    <property type="entry name" value="Ribonuclease H-like"/>
    <property type="match status" value="1"/>
</dbReference>
<dbReference type="GO" id="GO:0003676">
    <property type="term" value="F:nucleic acid binding"/>
    <property type="evidence" value="ECO:0007669"/>
    <property type="project" value="InterPro"/>
</dbReference>
<dbReference type="GO" id="GO:0004523">
    <property type="term" value="F:RNA-DNA hybrid ribonuclease activity"/>
    <property type="evidence" value="ECO:0007669"/>
    <property type="project" value="InterPro"/>
</dbReference>
<comment type="caution">
    <text evidence="2">The sequence shown here is derived from an EMBL/GenBank/DDBJ whole genome shotgun (WGS) entry which is preliminary data.</text>
</comment>
<dbReference type="CDD" id="cd06222">
    <property type="entry name" value="RNase_H_like"/>
    <property type="match status" value="1"/>
</dbReference>
<organism evidence="2 3">
    <name type="scientific">Gossypium davidsonii</name>
    <name type="common">Davidson's cotton</name>
    <name type="synonym">Gossypium klotzschianum subsp. davidsonii</name>
    <dbReference type="NCBI Taxonomy" id="34287"/>
    <lineage>
        <taxon>Eukaryota</taxon>
        <taxon>Viridiplantae</taxon>
        <taxon>Streptophyta</taxon>
        <taxon>Embryophyta</taxon>
        <taxon>Tracheophyta</taxon>
        <taxon>Spermatophyta</taxon>
        <taxon>Magnoliopsida</taxon>
        <taxon>eudicotyledons</taxon>
        <taxon>Gunneridae</taxon>
        <taxon>Pentapetalae</taxon>
        <taxon>rosids</taxon>
        <taxon>malvids</taxon>
        <taxon>Malvales</taxon>
        <taxon>Malvaceae</taxon>
        <taxon>Malvoideae</taxon>
        <taxon>Gossypium</taxon>
    </lineage>
</organism>
<name>A0A7J8TB37_GOSDV</name>
<gene>
    <name evidence="2" type="ORF">Godav_025689</name>
</gene>
<dbReference type="AlphaFoldDB" id="A0A7J8TB37"/>
<evidence type="ECO:0000313" key="3">
    <source>
        <dbReference type="Proteomes" id="UP000593561"/>
    </source>
</evidence>
<dbReference type="Pfam" id="PF13456">
    <property type="entry name" value="RVT_3"/>
    <property type="match status" value="1"/>
</dbReference>
<evidence type="ECO:0000259" key="1">
    <source>
        <dbReference type="Pfam" id="PF13456"/>
    </source>
</evidence>
<feature type="domain" description="RNase H type-1" evidence="1">
    <location>
        <begin position="2"/>
        <end position="54"/>
    </location>
</feature>
<keyword evidence="3" id="KW-1185">Reference proteome</keyword>
<dbReference type="PANTHER" id="PTHR47074">
    <property type="entry name" value="BNAC02G40300D PROTEIN"/>
    <property type="match status" value="1"/>
</dbReference>
<proteinExistence type="predicted"/>
<evidence type="ECO:0000313" key="2">
    <source>
        <dbReference type="EMBL" id="MBA0635362.1"/>
    </source>
</evidence>
<dbReference type="InterPro" id="IPR044730">
    <property type="entry name" value="RNase_H-like_dom_plant"/>
</dbReference>
<sequence>MNYDASFNRFSQRSALGIVFRDNEGFILAAYVYPNEYVADPMTAEAQACLQALVLEEDRSNVAALIKEIKERSRKFAEIIVRFAPRLANRMAHAMTEEGREFSVPAYWIEEVPIRVEEEVAKDQREYSVFTDGDVEGG</sequence>
<dbReference type="EMBL" id="JABFAC010241615">
    <property type="protein sequence ID" value="MBA0635362.1"/>
    <property type="molecule type" value="Genomic_DNA"/>
</dbReference>
<dbReference type="Proteomes" id="UP000593561">
    <property type="component" value="Unassembled WGS sequence"/>
</dbReference>
<reference evidence="2 3" key="1">
    <citation type="journal article" date="2019" name="Genome Biol. Evol.">
        <title>Insights into the evolution of the New World diploid cottons (Gossypium, subgenus Houzingenia) based on genome sequencing.</title>
        <authorList>
            <person name="Grover C.E."/>
            <person name="Arick M.A. 2nd"/>
            <person name="Thrash A."/>
            <person name="Conover J.L."/>
            <person name="Sanders W.S."/>
            <person name="Peterson D.G."/>
            <person name="Frelichowski J.E."/>
            <person name="Scheffler J.A."/>
            <person name="Scheffler B.E."/>
            <person name="Wendel J.F."/>
        </authorList>
    </citation>
    <scope>NUCLEOTIDE SEQUENCE [LARGE SCALE GENOMIC DNA]</scope>
    <source>
        <strain evidence="2">27</strain>
        <tissue evidence="2">Leaf</tissue>
    </source>
</reference>
<dbReference type="InterPro" id="IPR012337">
    <property type="entry name" value="RNaseH-like_sf"/>
</dbReference>
<dbReference type="PANTHER" id="PTHR47074:SF61">
    <property type="entry name" value="RNASE H TYPE-1 DOMAIN-CONTAINING PROTEIN"/>
    <property type="match status" value="1"/>
</dbReference>
<dbReference type="InterPro" id="IPR002156">
    <property type="entry name" value="RNaseH_domain"/>
</dbReference>
<protein>
    <recommendedName>
        <fullName evidence="1">RNase H type-1 domain-containing protein</fullName>
    </recommendedName>
</protein>
<accession>A0A7J8TB37</accession>
<dbReference type="InterPro" id="IPR052929">
    <property type="entry name" value="RNase_H-like_EbsB-rel"/>
</dbReference>